<keyword evidence="2" id="KW-1133">Transmembrane helix</keyword>
<dbReference type="AlphaFoldDB" id="A0A853IXZ8"/>
<proteinExistence type="predicted"/>
<accession>A0A853IXZ8</accession>
<feature type="compositionally biased region" description="Low complexity" evidence="1">
    <location>
        <begin position="93"/>
        <end position="105"/>
    </location>
</feature>
<name>A0A853IXZ8_9BURK</name>
<evidence type="ECO:0000256" key="2">
    <source>
        <dbReference type="SAM" id="Phobius"/>
    </source>
</evidence>
<dbReference type="RefSeq" id="WP_180551064.1">
    <property type="nucleotide sequence ID" value="NZ_DAIPTI010000040.1"/>
</dbReference>
<sequence>MSTLPSSPAVAPHSGPWWKHPIMWMVVGGPTVVVVASFITLYLAISRPDPVYSDARRPDAPVVQPADEVGKAELTPAMQARNHAATGGLPKGAEAPASAAAPAQR</sequence>
<organism evidence="3 4">
    <name type="scientific">Ottowia beijingensis</name>
    <dbReference type="NCBI Taxonomy" id="1207057"/>
    <lineage>
        <taxon>Bacteria</taxon>
        <taxon>Pseudomonadati</taxon>
        <taxon>Pseudomonadota</taxon>
        <taxon>Betaproteobacteria</taxon>
        <taxon>Burkholderiales</taxon>
        <taxon>Comamonadaceae</taxon>
        <taxon>Ottowia</taxon>
    </lineage>
</organism>
<evidence type="ECO:0000313" key="3">
    <source>
        <dbReference type="EMBL" id="NZA02770.1"/>
    </source>
</evidence>
<feature type="transmembrane region" description="Helical" evidence="2">
    <location>
        <begin position="22"/>
        <end position="45"/>
    </location>
</feature>
<reference evidence="3 4" key="1">
    <citation type="submission" date="2020-07" db="EMBL/GenBank/DDBJ databases">
        <authorList>
            <person name="Maaloum M."/>
        </authorList>
    </citation>
    <scope>NUCLEOTIDE SEQUENCE [LARGE SCALE GENOMIC DNA]</scope>
    <source>
        <strain evidence="3 4">GCS-AN-3</strain>
    </source>
</reference>
<gene>
    <name evidence="3" type="ORF">H0I39_15320</name>
</gene>
<comment type="caution">
    <text evidence="3">The sequence shown here is derived from an EMBL/GenBank/DDBJ whole genome shotgun (WGS) entry which is preliminary data.</text>
</comment>
<evidence type="ECO:0000256" key="1">
    <source>
        <dbReference type="SAM" id="MobiDB-lite"/>
    </source>
</evidence>
<keyword evidence="2" id="KW-0812">Transmembrane</keyword>
<dbReference type="EMBL" id="JACCKX010000001">
    <property type="protein sequence ID" value="NZA02770.1"/>
    <property type="molecule type" value="Genomic_DNA"/>
</dbReference>
<evidence type="ECO:0000313" key="4">
    <source>
        <dbReference type="Proteomes" id="UP000589716"/>
    </source>
</evidence>
<keyword evidence="2" id="KW-0472">Membrane</keyword>
<feature type="region of interest" description="Disordered" evidence="1">
    <location>
        <begin position="78"/>
        <end position="105"/>
    </location>
</feature>
<dbReference type="Proteomes" id="UP000589716">
    <property type="component" value="Unassembled WGS sequence"/>
</dbReference>
<keyword evidence="4" id="KW-1185">Reference proteome</keyword>
<protein>
    <submittedName>
        <fullName evidence="3">Nitrogen fixation protein FixH</fullName>
    </submittedName>
</protein>